<evidence type="ECO:0000256" key="3">
    <source>
        <dbReference type="ARBA" id="ARBA00023315"/>
    </source>
</evidence>
<dbReference type="Pfam" id="PF06426">
    <property type="entry name" value="SATase_N"/>
    <property type="match status" value="1"/>
</dbReference>
<name>D7G8S4_ECTSI</name>
<dbReference type="InterPro" id="IPR010493">
    <property type="entry name" value="Ser_AcTrfase_N"/>
</dbReference>
<dbReference type="OrthoDB" id="25818at2759"/>
<dbReference type="STRING" id="2880.D7G8S4"/>
<dbReference type="Proteomes" id="UP000002630">
    <property type="component" value="Unassembled WGS sequence"/>
</dbReference>
<evidence type="ECO:0000313" key="8">
    <source>
        <dbReference type="Proteomes" id="UP000002630"/>
    </source>
</evidence>
<proteinExistence type="predicted"/>
<gene>
    <name evidence="7" type="primary">SATase</name>
    <name evidence="7" type="ORF">Esi_0091_0094</name>
</gene>
<dbReference type="InterPro" id="IPR045304">
    <property type="entry name" value="LbH_SAT"/>
</dbReference>
<dbReference type="InterPro" id="IPR018357">
    <property type="entry name" value="Hexapep_transf_CS"/>
</dbReference>
<dbReference type="EMBL" id="FN649760">
    <property type="protein sequence ID" value="CBJ28098.1"/>
    <property type="molecule type" value="Genomic_DNA"/>
</dbReference>
<accession>D7G8S4</accession>
<feature type="compositionally biased region" description="Low complexity" evidence="4">
    <location>
        <begin position="107"/>
        <end position="120"/>
    </location>
</feature>
<dbReference type="CDD" id="cd03354">
    <property type="entry name" value="LbH_SAT"/>
    <property type="match status" value="1"/>
</dbReference>
<feature type="chain" id="PRO_5003096161" evidence="5">
    <location>
        <begin position="33"/>
        <end position="451"/>
    </location>
</feature>
<evidence type="ECO:0000313" key="7">
    <source>
        <dbReference type="EMBL" id="CBJ28098.1"/>
    </source>
</evidence>
<organism evidence="7 8">
    <name type="scientific">Ectocarpus siliculosus</name>
    <name type="common">Brown alga</name>
    <name type="synonym">Conferva siliculosa</name>
    <dbReference type="NCBI Taxonomy" id="2880"/>
    <lineage>
        <taxon>Eukaryota</taxon>
        <taxon>Sar</taxon>
        <taxon>Stramenopiles</taxon>
        <taxon>Ochrophyta</taxon>
        <taxon>PX clade</taxon>
        <taxon>Phaeophyceae</taxon>
        <taxon>Ectocarpales</taxon>
        <taxon>Ectocarpaceae</taxon>
        <taxon>Ectocarpus</taxon>
    </lineage>
</organism>
<dbReference type="InterPro" id="IPR042122">
    <property type="entry name" value="Ser_AcTrfase_N_sf"/>
</dbReference>
<evidence type="ECO:0000256" key="5">
    <source>
        <dbReference type="SAM" id="SignalP"/>
    </source>
</evidence>
<dbReference type="SUPFAM" id="SSF51161">
    <property type="entry name" value="Trimeric LpxA-like enzymes"/>
    <property type="match status" value="1"/>
</dbReference>
<dbReference type="SMART" id="SM00971">
    <property type="entry name" value="SATase_N"/>
    <property type="match status" value="1"/>
</dbReference>
<dbReference type="Gene3D" id="1.10.3130.10">
    <property type="entry name" value="serine acetyltransferase, domain 1"/>
    <property type="match status" value="1"/>
</dbReference>
<sequence>MLPPGRRRRRRRRRALTCVVALLLLSVPPGATESNVLEHVHSRRSSSRTAALIAGPGAGTRAWSSASVSSWPWLLRGGQGVRSTRSSEQRLIIANARTDHDDDVAEAGTSTAAGSSTSGSIDIKAKPRWSGGTAVEGRGDGSGGGGERQDPRVHSLVDLVKLLEVSENPLWELVRFEGREASKQSHVSSMLHGSVLARTSLEDAVSCDVADKMATTFLSPTEVRSLMSDMYADEPLLDFVVAEDLLAHAMQDTSLPDVLTAMLFHKGFTALTTYRLMNWLWRRDRHNLARYLQSICSEVCAADIHPASTIGKGILMAGGCDIVIGETAMVGDGVCILQGVTLGGTGNQTGNRHPKVGKGCHIGVGSSILGNIPLGEGSRIEAASVVVKPIKPYTINRGVPSKTVAWVVCDPHQDVAVGVEEGAAEEEGEERTPTVKPRRLFSNYGSLYMGV</sequence>
<dbReference type="InterPro" id="IPR011004">
    <property type="entry name" value="Trimer_LpxA-like_sf"/>
</dbReference>
<keyword evidence="5" id="KW-0732">Signal</keyword>
<evidence type="ECO:0000256" key="1">
    <source>
        <dbReference type="ARBA" id="ARBA00022605"/>
    </source>
</evidence>
<dbReference type="Gene3D" id="2.160.10.10">
    <property type="entry name" value="Hexapeptide repeat proteins"/>
    <property type="match status" value="1"/>
</dbReference>
<feature type="domain" description="Serine acetyltransferase N-terminal" evidence="6">
    <location>
        <begin position="170"/>
        <end position="273"/>
    </location>
</feature>
<dbReference type="EC" id="2.3.1.30" evidence="7"/>
<evidence type="ECO:0000256" key="2">
    <source>
        <dbReference type="ARBA" id="ARBA00022679"/>
    </source>
</evidence>
<dbReference type="PROSITE" id="PS00101">
    <property type="entry name" value="HEXAPEP_TRANSFERASES"/>
    <property type="match status" value="1"/>
</dbReference>
<keyword evidence="1" id="KW-0028">Amino-acid biosynthesis</keyword>
<dbReference type="GO" id="GO:0009001">
    <property type="term" value="F:serine O-acetyltransferase activity"/>
    <property type="evidence" value="ECO:0007669"/>
    <property type="project" value="UniProtKB-EC"/>
</dbReference>
<keyword evidence="8" id="KW-1185">Reference proteome</keyword>
<evidence type="ECO:0000256" key="4">
    <source>
        <dbReference type="SAM" id="MobiDB-lite"/>
    </source>
</evidence>
<dbReference type="AlphaFoldDB" id="D7G8S4"/>
<dbReference type="GO" id="GO:0005737">
    <property type="term" value="C:cytoplasm"/>
    <property type="evidence" value="ECO:0007669"/>
    <property type="project" value="InterPro"/>
</dbReference>
<dbReference type="InParanoid" id="D7G8S4"/>
<protein>
    <submittedName>
        <fullName evidence="7">Serine O-acetyltransferase</fullName>
        <ecNumber evidence="7">2.3.1.30</ecNumber>
    </submittedName>
</protein>
<dbReference type="GO" id="GO:0006535">
    <property type="term" value="P:cysteine biosynthetic process from serine"/>
    <property type="evidence" value="ECO:0007669"/>
    <property type="project" value="InterPro"/>
</dbReference>
<keyword evidence="3 7" id="KW-0012">Acyltransferase</keyword>
<keyword evidence="2 7" id="KW-0808">Transferase</keyword>
<evidence type="ECO:0000259" key="6">
    <source>
        <dbReference type="SMART" id="SM00971"/>
    </source>
</evidence>
<feature type="signal peptide" evidence="5">
    <location>
        <begin position="1"/>
        <end position="32"/>
    </location>
</feature>
<feature type="region of interest" description="Disordered" evidence="4">
    <location>
        <begin position="102"/>
        <end position="151"/>
    </location>
</feature>
<dbReference type="PANTHER" id="PTHR42811">
    <property type="entry name" value="SERINE ACETYLTRANSFERASE"/>
    <property type="match status" value="1"/>
</dbReference>
<reference evidence="7 8" key="1">
    <citation type="journal article" date="2010" name="Nature">
        <title>The Ectocarpus genome and the independent evolution of multicellularity in brown algae.</title>
        <authorList>
            <person name="Cock J.M."/>
            <person name="Sterck L."/>
            <person name="Rouze P."/>
            <person name="Scornet D."/>
            <person name="Allen A.E."/>
            <person name="Amoutzias G."/>
            <person name="Anthouard V."/>
            <person name="Artiguenave F."/>
            <person name="Aury J.M."/>
            <person name="Badger J.H."/>
            <person name="Beszteri B."/>
            <person name="Billiau K."/>
            <person name="Bonnet E."/>
            <person name="Bothwell J.H."/>
            <person name="Bowler C."/>
            <person name="Boyen C."/>
            <person name="Brownlee C."/>
            <person name="Carrano C.J."/>
            <person name="Charrier B."/>
            <person name="Cho G.Y."/>
            <person name="Coelho S.M."/>
            <person name="Collen J."/>
            <person name="Corre E."/>
            <person name="Da Silva C."/>
            <person name="Delage L."/>
            <person name="Delaroque N."/>
            <person name="Dittami S.M."/>
            <person name="Doulbeau S."/>
            <person name="Elias M."/>
            <person name="Farnham G."/>
            <person name="Gachon C.M."/>
            <person name="Gschloessl B."/>
            <person name="Heesch S."/>
            <person name="Jabbari K."/>
            <person name="Jubin C."/>
            <person name="Kawai H."/>
            <person name="Kimura K."/>
            <person name="Kloareg B."/>
            <person name="Kupper F.C."/>
            <person name="Lang D."/>
            <person name="Le Bail A."/>
            <person name="Leblanc C."/>
            <person name="Lerouge P."/>
            <person name="Lohr M."/>
            <person name="Lopez P.J."/>
            <person name="Martens C."/>
            <person name="Maumus F."/>
            <person name="Michel G."/>
            <person name="Miranda-Saavedra D."/>
            <person name="Morales J."/>
            <person name="Moreau H."/>
            <person name="Motomura T."/>
            <person name="Nagasato C."/>
            <person name="Napoli C.A."/>
            <person name="Nelson D.R."/>
            <person name="Nyvall-Collen P."/>
            <person name="Peters A.F."/>
            <person name="Pommier C."/>
            <person name="Potin P."/>
            <person name="Poulain J."/>
            <person name="Quesneville H."/>
            <person name="Read B."/>
            <person name="Rensing S.A."/>
            <person name="Ritter A."/>
            <person name="Rousvoal S."/>
            <person name="Samanta M."/>
            <person name="Samson G."/>
            <person name="Schroeder D.C."/>
            <person name="Segurens B."/>
            <person name="Strittmatter M."/>
            <person name="Tonon T."/>
            <person name="Tregear J.W."/>
            <person name="Valentin K."/>
            <person name="von Dassow P."/>
            <person name="Yamagishi T."/>
            <person name="Van de Peer Y."/>
            <person name="Wincker P."/>
        </authorList>
    </citation>
    <scope>NUCLEOTIDE SEQUENCE [LARGE SCALE GENOMIC DNA]</scope>
    <source>
        <strain evidence="8">Ec32 / CCAP1310/4</strain>
    </source>
</reference>